<evidence type="ECO:0000313" key="6">
    <source>
        <dbReference type="EMBL" id="PWC14906.1"/>
    </source>
</evidence>
<dbReference type="GO" id="GO:0015031">
    <property type="term" value="P:protein transport"/>
    <property type="evidence" value="ECO:0007669"/>
    <property type="project" value="UniProtKB-KW"/>
</dbReference>
<feature type="transmembrane region" description="Helical" evidence="4">
    <location>
        <begin position="12"/>
        <end position="31"/>
    </location>
</feature>
<name>A0A2U1TZS2_9GAMM</name>
<dbReference type="EMBL" id="QDKJ01000002">
    <property type="protein sequence ID" value="PWC14906.1"/>
    <property type="molecule type" value="Genomic_DNA"/>
</dbReference>
<keyword evidence="7" id="KW-1185">Reference proteome</keyword>
<keyword evidence="4" id="KW-0812">Transmembrane</keyword>
<feature type="domain" description="Prepilin peptidase dependent protein C-like C-terminal" evidence="5">
    <location>
        <begin position="33"/>
        <end position="132"/>
    </location>
</feature>
<dbReference type="GO" id="GO:0016020">
    <property type="term" value="C:membrane"/>
    <property type="evidence" value="ECO:0007669"/>
    <property type="project" value="UniProtKB-SubCell"/>
</dbReference>
<keyword evidence="4" id="KW-0472">Membrane</keyword>
<keyword evidence="3" id="KW-0653">Protein transport</keyword>
<comment type="caution">
    <text evidence="6">The sequence shown here is derived from an EMBL/GenBank/DDBJ whole genome shotgun (WGS) entry which is preliminary data.</text>
</comment>
<reference evidence="6 7" key="1">
    <citation type="submission" date="2018-04" db="EMBL/GenBank/DDBJ databases">
        <title>Brenneria corticis sp.nov.</title>
        <authorList>
            <person name="Li Y."/>
        </authorList>
    </citation>
    <scope>NUCLEOTIDE SEQUENCE [LARGE SCALE GENOMIC DNA]</scope>
    <source>
        <strain evidence="6 7">LMG 27715</strain>
    </source>
</reference>
<sequence>MTGNLYPQRGFSLPETLVAALLLTVSLLGLLQYHQILQQSFLHQWQQRQAWRLLVQQLEAYEAGVKYTIGFNDNAGSNDKISDKTALDRATGSGQEWRFSLSEQMMTAECRKVTAAIVTPGNYQAQLTRWFCLAAQSVSG</sequence>
<dbReference type="RefSeq" id="WP_109052764.1">
    <property type="nucleotide sequence ID" value="NZ_QDKJ01000002.1"/>
</dbReference>
<evidence type="ECO:0000256" key="3">
    <source>
        <dbReference type="ARBA" id="ARBA00022927"/>
    </source>
</evidence>
<organism evidence="6 7">
    <name type="scientific">Brenneria roseae subsp. americana</name>
    <dbReference type="NCBI Taxonomy" id="1508507"/>
    <lineage>
        <taxon>Bacteria</taxon>
        <taxon>Pseudomonadati</taxon>
        <taxon>Pseudomonadota</taxon>
        <taxon>Gammaproteobacteria</taxon>
        <taxon>Enterobacterales</taxon>
        <taxon>Pectobacteriaceae</taxon>
        <taxon>Brenneria</taxon>
    </lineage>
</organism>
<accession>A0A2U1TZS2</accession>
<dbReference type="AlphaFoldDB" id="A0A2U1TZS2"/>
<evidence type="ECO:0000313" key="7">
    <source>
        <dbReference type="Proteomes" id="UP000245138"/>
    </source>
</evidence>
<keyword evidence="4" id="KW-1133">Transmembrane helix</keyword>
<evidence type="ECO:0000256" key="2">
    <source>
        <dbReference type="ARBA" id="ARBA00022448"/>
    </source>
</evidence>
<proteinExistence type="predicted"/>
<dbReference type="Pfam" id="PF12528">
    <property type="entry name" value="T2SSppdC"/>
    <property type="match status" value="1"/>
</dbReference>
<dbReference type="OrthoDB" id="6433494at2"/>
<evidence type="ECO:0000259" key="5">
    <source>
        <dbReference type="Pfam" id="PF12528"/>
    </source>
</evidence>
<dbReference type="InterPro" id="IPR022204">
    <property type="entry name" value="PpdC-like_C"/>
</dbReference>
<keyword evidence="2" id="KW-0813">Transport</keyword>
<dbReference type="InterPro" id="IPR012902">
    <property type="entry name" value="N_methyl_site"/>
</dbReference>
<dbReference type="PROSITE" id="PS00409">
    <property type="entry name" value="PROKAR_NTER_METHYL"/>
    <property type="match status" value="1"/>
</dbReference>
<protein>
    <submittedName>
        <fullName evidence="6">Potassium:proton antiporter</fullName>
    </submittedName>
</protein>
<comment type="subcellular location">
    <subcellularLocation>
        <location evidence="1">Membrane</location>
        <topology evidence="1">Single-pass membrane protein</topology>
    </subcellularLocation>
</comment>
<evidence type="ECO:0000256" key="4">
    <source>
        <dbReference type="SAM" id="Phobius"/>
    </source>
</evidence>
<dbReference type="Proteomes" id="UP000245138">
    <property type="component" value="Unassembled WGS sequence"/>
</dbReference>
<evidence type="ECO:0000256" key="1">
    <source>
        <dbReference type="ARBA" id="ARBA00004167"/>
    </source>
</evidence>
<gene>
    <name evidence="6" type="ORF">B4923_02355</name>
</gene>